<sequence length="815" mass="90987">MEDEQRDPYKYGGTPRGPSEGHLFPHEGPLFPTREPLFPQDYLPPSDVRDPFSFAHDMLMNDGRRRYRTTQEVPSSSSNVRLAITDVPMHFHGARPRVRSPDTEDEAFSPRSWSEGDEGPSYTPLEPPVSYPEISYSSTGRSTNSTPPLDIPSALSSLMSLTTSDYYPGTYPSVSSAEIPVPPSPLRISQPPNRAPTLLTDLPESLISPMRTPKPKRPSRCTETPKSKSSSSSYSRDSYSPTREEMERELEMKKKTCEVCGDVARSLHFGGLACDSCKAFFRRCVISSGYKDFVCSNGENCNITVANRRSCQACRFAGCLKAGMNMSLVQHDPKNSSGKQMSRGSDHPAFQQGAVANYGESSRTPLLRPNQVISRRESTSSSSSGQLYESSEPYNYSYTTVSDDSDIESSKYSYATGGSGTDHGFATPFAFEGKYPLQRGTQGLVRGKPSHPRFRSEGEESNRTRLNASKESGPKTEVIARRSVKEMKSYIGAQDYAEIKKLHNTYVKSFNKISIPIEDTVITENNLGVYYSYFVQSRAKFLLGIPLYKTLGTKDKRKLLQVAVSMSTYIVAAQFVNLDNHVIESKDEDEGLGCGVVMPINTIRQFLTNDQFVEVMMFFSNHSPLYSDMTVSILMQIMGLTYPEPGLTDSVVVEAGRCHYGGLLSRYLTAIHGSEIGQQHFQTLLESQHEARRLAGMLQHLELIHQAPKRDHSSIKKILGEGIRLVYDEAREGLSKSRQDHASSSEYSGQHSEQRNEHQEQEAGDEEDDMNRYEMIENTLKQLACCDDPAVLAEARRILPVDLLKRLSEQLDSPD</sequence>
<dbReference type="InterPro" id="IPR001628">
    <property type="entry name" value="Znf_hrmn_rcpt"/>
</dbReference>
<evidence type="ECO:0000313" key="12">
    <source>
        <dbReference type="Proteomes" id="UP001381693"/>
    </source>
</evidence>
<dbReference type="GO" id="GO:0008270">
    <property type="term" value="F:zinc ion binding"/>
    <property type="evidence" value="ECO:0007669"/>
    <property type="project" value="UniProtKB-KW"/>
</dbReference>
<name>A0AAN8WMM3_HALRR</name>
<dbReference type="SUPFAM" id="SSF57716">
    <property type="entry name" value="Glucocorticoid receptor-like (DNA-binding domain)"/>
    <property type="match status" value="1"/>
</dbReference>
<dbReference type="Gene3D" id="1.10.565.10">
    <property type="entry name" value="Retinoid X Receptor"/>
    <property type="match status" value="1"/>
</dbReference>
<evidence type="ECO:0000256" key="7">
    <source>
        <dbReference type="ARBA" id="ARBA00023170"/>
    </source>
</evidence>
<evidence type="ECO:0000313" key="11">
    <source>
        <dbReference type="EMBL" id="KAK7068791.1"/>
    </source>
</evidence>
<feature type="region of interest" description="Disordered" evidence="9">
    <location>
        <begin position="330"/>
        <end position="349"/>
    </location>
</feature>
<dbReference type="GO" id="GO:0000978">
    <property type="term" value="F:RNA polymerase II cis-regulatory region sequence-specific DNA binding"/>
    <property type="evidence" value="ECO:0007669"/>
    <property type="project" value="TreeGrafter"/>
</dbReference>
<feature type="region of interest" description="Disordered" evidence="9">
    <location>
        <begin position="92"/>
        <end position="149"/>
    </location>
</feature>
<accession>A0AAN8WMM3</accession>
<dbReference type="EMBL" id="JAXCGZ010017121">
    <property type="protein sequence ID" value="KAK7068791.1"/>
    <property type="molecule type" value="Genomic_DNA"/>
</dbReference>
<gene>
    <name evidence="11" type="ORF">SK128_005717</name>
</gene>
<keyword evidence="7" id="KW-0675">Receptor</keyword>
<keyword evidence="3" id="KW-0862">Zinc</keyword>
<feature type="compositionally biased region" description="Basic and acidic residues" evidence="9">
    <location>
        <begin position="734"/>
        <end position="743"/>
    </location>
</feature>
<comment type="caution">
    <text evidence="11">The sequence shown here is derived from an EMBL/GenBank/DDBJ whole genome shotgun (WGS) entry which is preliminary data.</text>
</comment>
<dbReference type="PROSITE" id="PS00031">
    <property type="entry name" value="NUCLEAR_REC_DBD_1"/>
    <property type="match status" value="1"/>
</dbReference>
<feature type="compositionally biased region" description="Basic and acidic residues" evidence="9">
    <location>
        <begin position="454"/>
        <end position="463"/>
    </location>
</feature>
<reference evidence="11 12" key="1">
    <citation type="submission" date="2023-11" db="EMBL/GenBank/DDBJ databases">
        <title>Halocaridina rubra genome assembly.</title>
        <authorList>
            <person name="Smith C."/>
        </authorList>
    </citation>
    <scope>NUCLEOTIDE SEQUENCE [LARGE SCALE GENOMIC DNA]</scope>
    <source>
        <strain evidence="11">EP-1</strain>
        <tissue evidence="11">Whole</tissue>
    </source>
</reference>
<dbReference type="InterPro" id="IPR035500">
    <property type="entry name" value="NHR-like_dom_sf"/>
</dbReference>
<keyword evidence="1" id="KW-0479">Metal-binding</keyword>
<keyword evidence="8" id="KW-0539">Nucleus</keyword>
<dbReference type="PRINTS" id="PR00047">
    <property type="entry name" value="STROIDFINGER"/>
</dbReference>
<evidence type="ECO:0000256" key="1">
    <source>
        <dbReference type="ARBA" id="ARBA00022723"/>
    </source>
</evidence>
<feature type="compositionally biased region" description="Polar residues" evidence="9">
    <location>
        <begin position="135"/>
        <end position="147"/>
    </location>
</feature>
<keyword evidence="12" id="KW-1185">Reference proteome</keyword>
<organism evidence="11 12">
    <name type="scientific">Halocaridina rubra</name>
    <name type="common">Hawaiian red shrimp</name>
    <dbReference type="NCBI Taxonomy" id="373956"/>
    <lineage>
        <taxon>Eukaryota</taxon>
        <taxon>Metazoa</taxon>
        <taxon>Ecdysozoa</taxon>
        <taxon>Arthropoda</taxon>
        <taxon>Crustacea</taxon>
        <taxon>Multicrustacea</taxon>
        <taxon>Malacostraca</taxon>
        <taxon>Eumalacostraca</taxon>
        <taxon>Eucarida</taxon>
        <taxon>Decapoda</taxon>
        <taxon>Pleocyemata</taxon>
        <taxon>Caridea</taxon>
        <taxon>Atyoidea</taxon>
        <taxon>Atyidae</taxon>
        <taxon>Halocaridina</taxon>
    </lineage>
</organism>
<feature type="compositionally biased region" description="Low complexity" evidence="9">
    <location>
        <begin position="227"/>
        <end position="241"/>
    </location>
</feature>
<dbReference type="AlphaFoldDB" id="A0AAN8WMM3"/>
<dbReference type="SUPFAM" id="SSF48508">
    <property type="entry name" value="Nuclear receptor ligand-binding domain"/>
    <property type="match status" value="1"/>
</dbReference>
<evidence type="ECO:0000256" key="9">
    <source>
        <dbReference type="SAM" id="MobiDB-lite"/>
    </source>
</evidence>
<feature type="compositionally biased region" description="Basic and acidic residues" evidence="9">
    <location>
        <begin position="752"/>
        <end position="761"/>
    </location>
</feature>
<dbReference type="Pfam" id="PF00105">
    <property type="entry name" value="zf-C4"/>
    <property type="match status" value="1"/>
</dbReference>
<keyword evidence="4" id="KW-0805">Transcription regulation</keyword>
<evidence type="ECO:0000256" key="3">
    <source>
        <dbReference type="ARBA" id="ARBA00022833"/>
    </source>
</evidence>
<evidence type="ECO:0000256" key="5">
    <source>
        <dbReference type="ARBA" id="ARBA00023125"/>
    </source>
</evidence>
<feature type="region of interest" description="Disordered" evidence="9">
    <location>
        <begin position="734"/>
        <end position="771"/>
    </location>
</feature>
<keyword evidence="6" id="KW-0804">Transcription</keyword>
<evidence type="ECO:0000256" key="2">
    <source>
        <dbReference type="ARBA" id="ARBA00022771"/>
    </source>
</evidence>
<proteinExistence type="predicted"/>
<evidence type="ECO:0000256" key="4">
    <source>
        <dbReference type="ARBA" id="ARBA00023015"/>
    </source>
</evidence>
<feature type="region of interest" description="Disordered" evidence="9">
    <location>
        <begin position="177"/>
        <end position="247"/>
    </location>
</feature>
<dbReference type="GO" id="GO:0004879">
    <property type="term" value="F:nuclear receptor activity"/>
    <property type="evidence" value="ECO:0007669"/>
    <property type="project" value="TreeGrafter"/>
</dbReference>
<dbReference type="CDD" id="cd06916">
    <property type="entry name" value="NR_DBD_like"/>
    <property type="match status" value="1"/>
</dbReference>
<dbReference type="GO" id="GO:0045944">
    <property type="term" value="P:positive regulation of transcription by RNA polymerase II"/>
    <property type="evidence" value="ECO:0007669"/>
    <property type="project" value="TreeGrafter"/>
</dbReference>
<dbReference type="GO" id="GO:0030154">
    <property type="term" value="P:cell differentiation"/>
    <property type="evidence" value="ECO:0007669"/>
    <property type="project" value="TreeGrafter"/>
</dbReference>
<protein>
    <recommendedName>
        <fullName evidence="10">Nuclear receptor domain-containing protein</fullName>
    </recommendedName>
</protein>
<feature type="region of interest" description="Disordered" evidence="9">
    <location>
        <begin position="440"/>
        <end position="475"/>
    </location>
</feature>
<dbReference type="PROSITE" id="PS51030">
    <property type="entry name" value="NUCLEAR_REC_DBD_2"/>
    <property type="match status" value="1"/>
</dbReference>
<dbReference type="Proteomes" id="UP001381693">
    <property type="component" value="Unassembled WGS sequence"/>
</dbReference>
<dbReference type="PANTHER" id="PTHR24082">
    <property type="entry name" value="NUCLEAR HORMONE RECEPTOR"/>
    <property type="match status" value="1"/>
</dbReference>
<keyword evidence="2" id="KW-0863">Zinc-finger</keyword>
<evidence type="ECO:0000259" key="10">
    <source>
        <dbReference type="PROSITE" id="PS51030"/>
    </source>
</evidence>
<dbReference type="InterPro" id="IPR013088">
    <property type="entry name" value="Znf_NHR/GATA"/>
</dbReference>
<feature type="domain" description="Nuclear receptor" evidence="10">
    <location>
        <begin position="254"/>
        <end position="331"/>
    </location>
</feature>
<evidence type="ECO:0000256" key="6">
    <source>
        <dbReference type="ARBA" id="ARBA00023163"/>
    </source>
</evidence>
<evidence type="ECO:0000256" key="8">
    <source>
        <dbReference type="ARBA" id="ARBA00023242"/>
    </source>
</evidence>
<feature type="region of interest" description="Disordered" evidence="9">
    <location>
        <begin position="1"/>
        <end position="44"/>
    </location>
</feature>
<keyword evidence="5" id="KW-0238">DNA-binding</keyword>
<feature type="region of interest" description="Disordered" evidence="9">
    <location>
        <begin position="360"/>
        <end position="389"/>
    </location>
</feature>
<dbReference type="Gene3D" id="3.30.50.10">
    <property type="entry name" value="Erythroid Transcription Factor GATA-1, subunit A"/>
    <property type="match status" value="1"/>
</dbReference>
<dbReference type="PANTHER" id="PTHR24082:SF482">
    <property type="entry name" value="NUCLEAR RECEPTOR"/>
    <property type="match status" value="1"/>
</dbReference>
<dbReference type="SMART" id="SM00399">
    <property type="entry name" value="ZnF_C4"/>
    <property type="match status" value="1"/>
</dbReference>
<dbReference type="InterPro" id="IPR050234">
    <property type="entry name" value="Nuclear_hormone_rcpt_NR1"/>
</dbReference>
<dbReference type="GO" id="GO:0000122">
    <property type="term" value="P:negative regulation of transcription by RNA polymerase II"/>
    <property type="evidence" value="ECO:0007669"/>
    <property type="project" value="TreeGrafter"/>
</dbReference>
<feature type="compositionally biased region" description="Low complexity" evidence="9">
    <location>
        <begin position="379"/>
        <end position="389"/>
    </location>
</feature>